<accession>A0ABR3F5H3</accession>
<sequence>MPLVRTGATAIRPTTSTRTPVKTQTSSSVFTTPPVSDVPTEVDSKKKKNVGAIAGGATNLSNQDSAIDLYQAADNALPPSDLLNRFWFTLNNKKPNNSESTPPRDPVFSGPEEAVAVRKTDAGRFPA</sequence>
<evidence type="ECO:0000256" key="1">
    <source>
        <dbReference type="SAM" id="MobiDB-lite"/>
    </source>
</evidence>
<reference evidence="2 3" key="1">
    <citation type="submission" date="2024-02" db="EMBL/GenBank/DDBJ databases">
        <title>A draft genome for the cacao thread blight pathogen Marasmius crinis-equi.</title>
        <authorList>
            <person name="Cohen S.P."/>
            <person name="Baruah I.K."/>
            <person name="Amoako-Attah I."/>
            <person name="Bukari Y."/>
            <person name="Meinhardt L.W."/>
            <person name="Bailey B.A."/>
        </authorList>
    </citation>
    <scope>NUCLEOTIDE SEQUENCE [LARGE SCALE GENOMIC DNA]</scope>
    <source>
        <strain evidence="2 3">GH-76</strain>
    </source>
</reference>
<feature type="compositionally biased region" description="Low complexity" evidence="1">
    <location>
        <begin position="25"/>
        <end position="39"/>
    </location>
</feature>
<gene>
    <name evidence="2" type="ORF">V5O48_011565</name>
</gene>
<proteinExistence type="predicted"/>
<feature type="compositionally biased region" description="Basic and acidic residues" evidence="1">
    <location>
        <begin position="115"/>
        <end position="127"/>
    </location>
</feature>
<dbReference type="Proteomes" id="UP001465976">
    <property type="component" value="Unassembled WGS sequence"/>
</dbReference>
<dbReference type="EMBL" id="JBAHYK010000943">
    <property type="protein sequence ID" value="KAL0570389.1"/>
    <property type="molecule type" value="Genomic_DNA"/>
</dbReference>
<name>A0ABR3F5H3_9AGAR</name>
<feature type="compositionally biased region" description="Polar residues" evidence="1">
    <location>
        <begin position="92"/>
        <end position="101"/>
    </location>
</feature>
<feature type="region of interest" description="Disordered" evidence="1">
    <location>
        <begin position="1"/>
        <end position="45"/>
    </location>
</feature>
<feature type="region of interest" description="Disordered" evidence="1">
    <location>
        <begin position="92"/>
        <end position="127"/>
    </location>
</feature>
<protein>
    <submittedName>
        <fullName evidence="2">Uncharacterized protein</fullName>
    </submittedName>
</protein>
<organism evidence="2 3">
    <name type="scientific">Marasmius crinis-equi</name>
    <dbReference type="NCBI Taxonomy" id="585013"/>
    <lineage>
        <taxon>Eukaryota</taxon>
        <taxon>Fungi</taxon>
        <taxon>Dikarya</taxon>
        <taxon>Basidiomycota</taxon>
        <taxon>Agaricomycotina</taxon>
        <taxon>Agaricomycetes</taxon>
        <taxon>Agaricomycetidae</taxon>
        <taxon>Agaricales</taxon>
        <taxon>Marasmiineae</taxon>
        <taxon>Marasmiaceae</taxon>
        <taxon>Marasmius</taxon>
    </lineage>
</organism>
<comment type="caution">
    <text evidence="2">The sequence shown here is derived from an EMBL/GenBank/DDBJ whole genome shotgun (WGS) entry which is preliminary data.</text>
</comment>
<keyword evidence="3" id="KW-1185">Reference proteome</keyword>
<evidence type="ECO:0000313" key="3">
    <source>
        <dbReference type="Proteomes" id="UP001465976"/>
    </source>
</evidence>
<evidence type="ECO:0000313" key="2">
    <source>
        <dbReference type="EMBL" id="KAL0570389.1"/>
    </source>
</evidence>
<feature type="compositionally biased region" description="Polar residues" evidence="1">
    <location>
        <begin position="12"/>
        <end position="24"/>
    </location>
</feature>